<evidence type="ECO:0000313" key="5">
    <source>
        <dbReference type="EMBL" id="KDR30785.1"/>
    </source>
</evidence>
<evidence type="ECO:0000313" key="6">
    <source>
        <dbReference type="Proteomes" id="UP000027439"/>
    </source>
</evidence>
<reference evidence="5 6" key="2">
    <citation type="submission" date="2014-03" db="EMBL/GenBank/DDBJ databases">
        <title>Draft Genome Sequences of Four Burkholderia Strains.</title>
        <authorList>
            <person name="Liu X.Y."/>
            <person name="Li C.X."/>
            <person name="Xu J.H."/>
        </authorList>
    </citation>
    <scope>NUCLEOTIDE SEQUENCE [LARGE SCALE GENOMIC DNA]</scope>
    <source>
        <strain evidence="5 6">R27</strain>
    </source>
</reference>
<dbReference type="eggNOG" id="COG3917">
    <property type="taxonomic scope" value="Bacteria"/>
</dbReference>
<dbReference type="EC" id="5.99.1.4" evidence="1"/>
<dbReference type="GO" id="GO:0018845">
    <property type="term" value="F:2-hydroxychromene-2-carboxylate isomerase activity"/>
    <property type="evidence" value="ECO:0007669"/>
    <property type="project" value="UniProtKB-UniRule"/>
</dbReference>
<comment type="similarity">
    <text evidence="1">Belongs to the GST superfamily. NadH family.</text>
</comment>
<feature type="active site" description="Nucleophile" evidence="2">
    <location>
        <position position="20"/>
    </location>
</feature>
<dbReference type="Pfam" id="PF01323">
    <property type="entry name" value="DSBA"/>
    <property type="match status" value="1"/>
</dbReference>
<dbReference type="GO" id="GO:0004364">
    <property type="term" value="F:glutathione transferase activity"/>
    <property type="evidence" value="ECO:0007669"/>
    <property type="project" value="TreeGrafter"/>
</dbReference>
<dbReference type="PANTHER" id="PTHR42943">
    <property type="entry name" value="GLUTATHIONE S-TRANSFERASE KAPPA"/>
    <property type="match status" value="1"/>
</dbReference>
<name>A0A069NQZ1_9BURK</name>
<dbReference type="EMBL" id="JFHE01000025">
    <property type="protein sequence ID" value="KDR30785.1"/>
    <property type="molecule type" value="Genomic_DNA"/>
</dbReference>
<evidence type="ECO:0000313" key="7">
    <source>
        <dbReference type="Proteomes" id="UP000597138"/>
    </source>
</evidence>
<dbReference type="GO" id="GO:0006749">
    <property type="term" value="P:glutathione metabolic process"/>
    <property type="evidence" value="ECO:0007669"/>
    <property type="project" value="TreeGrafter"/>
</dbReference>
<dbReference type="InterPro" id="IPR001853">
    <property type="entry name" value="DSBA-like_thioredoxin_dom"/>
</dbReference>
<feature type="domain" description="DSBA-like thioredoxin" evidence="3">
    <location>
        <begin position="14"/>
        <end position="188"/>
    </location>
</feature>
<dbReference type="PIRSF" id="PIRSF006386">
    <property type="entry name" value="HCCAis_GSTk"/>
    <property type="match status" value="1"/>
</dbReference>
<dbReference type="Gene3D" id="3.40.30.10">
    <property type="entry name" value="Glutaredoxin"/>
    <property type="match status" value="1"/>
</dbReference>
<evidence type="ECO:0000256" key="1">
    <source>
        <dbReference type="PIRNR" id="PIRNR006386"/>
    </source>
</evidence>
<evidence type="ECO:0000256" key="2">
    <source>
        <dbReference type="PIRSR" id="PIRSR006386-1"/>
    </source>
</evidence>
<dbReference type="STRING" id="1071679.BG57_14325"/>
<gene>
    <name evidence="5" type="ORF">BG57_14325</name>
    <name evidence="4" type="ORF">GCM10010985_52390</name>
</gene>
<keyword evidence="1 5" id="KW-0413">Isomerase</keyword>
<dbReference type="RefSeq" id="WP_035967921.1">
    <property type="nucleotide sequence ID" value="NZ_BMEG01000011.1"/>
</dbReference>
<reference evidence="4" key="4">
    <citation type="submission" date="2024-05" db="EMBL/GenBank/DDBJ databases">
        <authorList>
            <person name="Sun Q."/>
            <person name="Zhou Y."/>
        </authorList>
    </citation>
    <scope>NUCLEOTIDE SEQUENCE</scope>
    <source>
        <strain evidence="4">CGMCC 1.11013</strain>
    </source>
</reference>
<dbReference type="SUPFAM" id="SSF52833">
    <property type="entry name" value="Thioredoxin-like"/>
    <property type="match status" value="1"/>
</dbReference>
<accession>A0A069NQZ1</accession>
<dbReference type="CDD" id="cd03022">
    <property type="entry name" value="DsbA_HCCA_Iso"/>
    <property type="match status" value="1"/>
</dbReference>
<keyword evidence="7" id="KW-1185">Reference proteome</keyword>
<dbReference type="PANTHER" id="PTHR42943:SF2">
    <property type="entry name" value="GLUTATHIONE S-TRANSFERASE KAPPA 1"/>
    <property type="match status" value="1"/>
</dbReference>
<dbReference type="Proteomes" id="UP000027439">
    <property type="component" value="Unassembled WGS sequence"/>
</dbReference>
<protein>
    <recommendedName>
        <fullName evidence="1">2-hydroxychromene-2-carboxylate isomerase</fullName>
        <ecNumber evidence="1">5.99.1.4</ecNumber>
    </recommendedName>
</protein>
<evidence type="ECO:0000259" key="3">
    <source>
        <dbReference type="Pfam" id="PF01323"/>
    </source>
</evidence>
<sequence>MSAPHSTTDGRPYFFFDFISPFSYLLLEQHEKWPDIPFEFVPVQLLKLLDRWKQPHAATIPSKRVFTYRHALFRAEQLGIPFRMPPAHPFDPAKALRLAVLADSDITVVRNIFRFIWREGRDPSTPEGFHALCAHVGMPEAESRIDDEDLKAKLRDNNDRAVAMGVFGVPTFIVNDQIFWGEDTLPMVLYVARSPNWLDAAEVKRISNLPMAPKEADFGNAAEIGA</sequence>
<dbReference type="InterPro" id="IPR036249">
    <property type="entry name" value="Thioredoxin-like_sf"/>
</dbReference>
<organism evidence="5 6">
    <name type="scientific">Caballeronia grimmiae</name>
    <dbReference type="NCBI Taxonomy" id="1071679"/>
    <lineage>
        <taxon>Bacteria</taxon>
        <taxon>Pseudomonadati</taxon>
        <taxon>Pseudomonadota</taxon>
        <taxon>Betaproteobacteria</taxon>
        <taxon>Burkholderiales</taxon>
        <taxon>Burkholderiaceae</taxon>
        <taxon>Caballeronia</taxon>
    </lineage>
</organism>
<comment type="catalytic activity">
    <reaction evidence="1">
        <text>2-hydroxychromene-2-carboxylate = (3E)-4-(2-hydroxyphenyl)-2-oxobut-3-enoate</text>
        <dbReference type="Rhea" id="RHEA:27401"/>
        <dbReference type="ChEBI" id="CHEBI:59350"/>
        <dbReference type="ChEBI" id="CHEBI:59353"/>
        <dbReference type="EC" id="5.99.1.4"/>
    </reaction>
</comment>
<reference evidence="7" key="3">
    <citation type="journal article" date="2019" name="Int. J. Syst. Evol. Microbiol.">
        <title>The Global Catalogue of Microorganisms (GCM) 10K type strain sequencing project: providing services to taxonomists for standard genome sequencing and annotation.</title>
        <authorList>
            <consortium name="The Broad Institute Genomics Platform"/>
            <consortium name="The Broad Institute Genome Sequencing Center for Infectious Disease"/>
            <person name="Wu L."/>
            <person name="Ma J."/>
        </authorList>
    </citation>
    <scope>NUCLEOTIDE SEQUENCE [LARGE SCALE GENOMIC DNA]</scope>
    <source>
        <strain evidence="7">CGMCC 1.11013</strain>
    </source>
</reference>
<dbReference type="GO" id="GO:1901170">
    <property type="term" value="P:naphthalene catabolic process"/>
    <property type="evidence" value="ECO:0007669"/>
    <property type="project" value="InterPro"/>
</dbReference>
<dbReference type="EMBL" id="BMEG01000011">
    <property type="protein sequence ID" value="GGD91191.1"/>
    <property type="molecule type" value="Genomic_DNA"/>
</dbReference>
<dbReference type="Proteomes" id="UP000597138">
    <property type="component" value="Unassembled WGS sequence"/>
</dbReference>
<dbReference type="InterPro" id="IPR014440">
    <property type="entry name" value="HCCAis_GSTk"/>
</dbReference>
<dbReference type="InterPro" id="IPR044087">
    <property type="entry name" value="NahD-like"/>
</dbReference>
<dbReference type="InterPro" id="IPR051924">
    <property type="entry name" value="GST_Kappa/NadH"/>
</dbReference>
<proteinExistence type="inferred from homology"/>
<evidence type="ECO:0000313" key="4">
    <source>
        <dbReference type="EMBL" id="GGD91191.1"/>
    </source>
</evidence>
<dbReference type="AlphaFoldDB" id="A0A069NQZ1"/>
<reference evidence="4" key="1">
    <citation type="journal article" date="2014" name="Int. J. Syst. Evol. Microbiol.">
        <title>Complete genome of a new Firmicutes species belonging to the dominant human colonic microbiota ('Ruminococcus bicirculans') reveals two chromosomes and a selective capacity to utilize plant glucans.</title>
        <authorList>
            <consortium name="NISC Comparative Sequencing Program"/>
            <person name="Wegmann U."/>
            <person name="Louis P."/>
            <person name="Goesmann A."/>
            <person name="Henrissat B."/>
            <person name="Duncan S.H."/>
            <person name="Flint H.J."/>
        </authorList>
    </citation>
    <scope>NUCLEOTIDE SEQUENCE</scope>
    <source>
        <strain evidence="4">CGMCC 1.11013</strain>
    </source>
</reference>
<comment type="caution">
    <text evidence="5">The sequence shown here is derived from an EMBL/GenBank/DDBJ whole genome shotgun (WGS) entry which is preliminary data.</text>
</comment>
<dbReference type="GO" id="GO:0004602">
    <property type="term" value="F:glutathione peroxidase activity"/>
    <property type="evidence" value="ECO:0007669"/>
    <property type="project" value="TreeGrafter"/>
</dbReference>
<dbReference type="OrthoDB" id="8560325at2"/>